<proteinExistence type="predicted"/>
<organism evidence="2">
    <name type="scientific">termite gut metagenome</name>
    <dbReference type="NCBI Taxonomy" id="433724"/>
    <lineage>
        <taxon>unclassified sequences</taxon>
        <taxon>metagenomes</taxon>
        <taxon>organismal metagenomes</taxon>
    </lineage>
</organism>
<feature type="transmembrane region" description="Helical" evidence="1">
    <location>
        <begin position="117"/>
        <end position="136"/>
    </location>
</feature>
<reference evidence="2" key="1">
    <citation type="submission" date="2019-03" db="EMBL/GenBank/DDBJ databases">
        <title>Single cell metagenomics reveals metabolic interactions within the superorganism composed of flagellate Streblomastix strix and complex community of Bacteroidetes bacteria on its surface.</title>
        <authorList>
            <person name="Treitli S.C."/>
            <person name="Kolisko M."/>
            <person name="Husnik F."/>
            <person name="Keeling P."/>
            <person name="Hampl V."/>
        </authorList>
    </citation>
    <scope>NUCLEOTIDE SEQUENCE</scope>
    <source>
        <strain evidence="2">STM</strain>
    </source>
</reference>
<dbReference type="AlphaFoldDB" id="A0A5J4QYS8"/>
<evidence type="ECO:0000256" key="1">
    <source>
        <dbReference type="SAM" id="Phobius"/>
    </source>
</evidence>
<feature type="transmembrane region" description="Helical" evidence="1">
    <location>
        <begin position="142"/>
        <end position="161"/>
    </location>
</feature>
<gene>
    <name evidence="2" type="ORF">EZS27_024434</name>
</gene>
<sequence length="202" mass="21956">MSSTNDNKIKLDINQKMYDLDLISYEEYQKKKVTLTKAYEKQREDTVKAAFNTIADAAGAIHEVVNAMMNQEISKVNSRYDSQIKAAKKAGKDTTKLEEKKEAEINAIKKKYADKQFNLTVLQVVATTAVAAMEAYKAMAGIPVVGPVLGAIASAAVLVSGKAQIDVAKQQRDEAKGLKSGGFSDEYVKGFTATGNPMRLPA</sequence>
<comment type="caution">
    <text evidence="2">The sequence shown here is derived from an EMBL/GenBank/DDBJ whole genome shotgun (WGS) entry which is preliminary data.</text>
</comment>
<dbReference type="EMBL" id="SNRY01002163">
    <property type="protein sequence ID" value="KAA6326458.1"/>
    <property type="molecule type" value="Genomic_DNA"/>
</dbReference>
<keyword evidence="1" id="KW-0812">Transmembrane</keyword>
<name>A0A5J4QYS8_9ZZZZ</name>
<protein>
    <submittedName>
        <fullName evidence="2">Uncharacterized protein</fullName>
    </submittedName>
</protein>
<keyword evidence="1" id="KW-1133">Transmembrane helix</keyword>
<accession>A0A5J4QYS8</accession>
<evidence type="ECO:0000313" key="2">
    <source>
        <dbReference type="EMBL" id="KAA6326458.1"/>
    </source>
</evidence>
<keyword evidence="1" id="KW-0472">Membrane</keyword>